<keyword evidence="6" id="KW-0597">Phosphoprotein</keyword>
<evidence type="ECO:0000256" key="8">
    <source>
        <dbReference type="ARBA" id="ARBA00033440"/>
    </source>
</evidence>
<keyword evidence="5" id="KW-0596">Phosphopantetheine</keyword>
<dbReference type="Gene3D" id="2.30.38.10">
    <property type="entry name" value="Luciferase, Domain 3"/>
    <property type="match status" value="1"/>
</dbReference>
<dbReference type="InterPro" id="IPR009081">
    <property type="entry name" value="PP-bd_ACP"/>
</dbReference>
<gene>
    <name evidence="10" type="ORF">GCM10017774_41440</name>
</gene>
<dbReference type="InterPro" id="IPR001031">
    <property type="entry name" value="Thioesterase"/>
</dbReference>
<dbReference type="Pfam" id="PF18563">
    <property type="entry name" value="TubC_N"/>
    <property type="match status" value="1"/>
</dbReference>
<dbReference type="PROSITE" id="PS50075">
    <property type="entry name" value="CARRIER"/>
    <property type="match status" value="1"/>
</dbReference>
<dbReference type="SUPFAM" id="SSF53474">
    <property type="entry name" value="alpha/beta-Hydrolases"/>
    <property type="match status" value="1"/>
</dbReference>
<dbReference type="PANTHER" id="PTHR45527:SF10">
    <property type="entry name" value="PYOCHELIN SYNTHASE PCHF"/>
    <property type="match status" value="1"/>
</dbReference>
<dbReference type="Pfam" id="PF00550">
    <property type="entry name" value="PP-binding"/>
    <property type="match status" value="1"/>
</dbReference>
<dbReference type="InterPro" id="IPR020845">
    <property type="entry name" value="AMP-binding_CS"/>
</dbReference>
<evidence type="ECO:0000256" key="6">
    <source>
        <dbReference type="ARBA" id="ARBA00022553"/>
    </source>
</evidence>
<keyword evidence="11" id="KW-1185">Reference proteome</keyword>
<organism evidence="10 11">
    <name type="scientific">Lentzea cavernae</name>
    <dbReference type="NCBI Taxonomy" id="2020703"/>
    <lineage>
        <taxon>Bacteria</taxon>
        <taxon>Bacillati</taxon>
        <taxon>Actinomycetota</taxon>
        <taxon>Actinomycetes</taxon>
        <taxon>Pseudonocardiales</taxon>
        <taxon>Pseudonocardiaceae</taxon>
        <taxon>Lentzea</taxon>
    </lineage>
</organism>
<dbReference type="SUPFAM" id="SSF47336">
    <property type="entry name" value="ACP-like"/>
    <property type="match status" value="1"/>
</dbReference>
<dbReference type="Gene3D" id="3.40.50.1820">
    <property type="entry name" value="alpha/beta hydrolase"/>
    <property type="match status" value="1"/>
</dbReference>
<sequence>MTTTNPMPPILGELARTEIRVRLVGNNELEVSAPRGALTSQLRDRIVADKPAIIRWLSGAPRSAHALPQVVPDPGAADEPFPLSDLQTSFLVGSAEGLEYHVRPHQYMEFDLVDLDVERFVEAVNRNLMRQRDNLVAVTEDMRLRRIPDFTPLAPVVHDFRGMSEEQTQRGLLRIREGVRRRQLPLDRWPWLDIQFSLHGDREARIHYNNNNFFSDGMGTSRFLDAVFGLYRDPELVLPELEISFRDCVVTLSEIEQSVLGQESEKYWRDRIPEWPDAPSIPMVTGAQAQGRSELNRRELVLSAEQWTALKRRARAHGLTDSNVMYAAYAEVVATWSGQKHFLLNNMVTHRLPLHPQIGEIMGNFASLYPLEVDWQGEESFEAKARRLRAQVLRDMQHTHWSGVKVLQSLNQYRRTPGRAACPFVISSGLFMGKFDRPTYSTLETPQVVLDCQFWEQDDGTMWIAWDVIESMFPGGVVDAMLDAFHRLVVGLANDDTWWQRNTFDLVPDHDLIARRELNALPHHVPEGLLHDALAERVVDSADKIAVRTPTNTLTYRELHEQSTYVAASLRNAGMTPGQLVPVVLPKGCRQSVALLGVLSAGGVYVPVDPDWPADRISHLFKATEAEHVVTIEALREQVADLGDVTVHLTTEKVAQLPAEPVARRDPQDLAYVIYTSGSTGTPKGAALDHRGPLNTVIDINERFGIGPSDVVFGISSLCFDLSVYDVFGTVAAGSTLVLPDLSELHDPRAWVSTIRSAGVTVWNSVPALMQLAVEEAEATGLELPSLRVVMLSGDWIPVDLPDRIRRVAPNARVISLGGATEASIWSIYHPVDEVDPAWTSIPYGKPLGGQTWHVLTETGRDTPTWVPGHLHIGGVGVAVGYFDDDERTDAAFVTHPTTGERLYRTGDLGRYLPDGTIEFLGRADFQVKIQGFRVELGEIEHVLAQHPAVSRALVTVRDTVAGRQLVGFAAASDVDGQELRAFLTDRLPRYMVPANVTVLDRLPLTSNSKVDRRALEALAPVDGEPTQEYVAPRTALEAEVAAIWAAVLELPQVGAFDDFFDLGGQSFAGLRVISQISRQLGKRLSLGVLLSERTVAALCEHLSQARSWSPLVQLRENPGAPRIFLVHPAGGSVLAYRSLAESVDAEWYALQAPGPDSGQEVPADVEDFAVRYVEEIRRVQPHGPYVLGGWSSGAVIAAHVAHKLELSGDRVSRLFVFDSPVPVPVPQVDPVSMLLWFLEDLDMGFRAEDATADERTALLAVAEEERLGAGLELLERRSGRAVAVDEAHLQHTYAVFTGVVNACHRHKPTIIGADVLVVRAADGAVSEFADHPHAVDADWGWRTLTTGAAAGIRLSGTHYTLLTEENVARVAAVVRVYLEQGLEALS</sequence>
<dbReference type="SMART" id="SM00823">
    <property type="entry name" value="PKS_PP"/>
    <property type="match status" value="1"/>
</dbReference>
<dbReference type="InterPro" id="IPR036736">
    <property type="entry name" value="ACP-like_sf"/>
</dbReference>
<evidence type="ECO:0000256" key="4">
    <source>
        <dbReference type="ARBA" id="ARBA00016743"/>
    </source>
</evidence>
<dbReference type="InterPro" id="IPR020802">
    <property type="entry name" value="TesA-like"/>
</dbReference>
<dbReference type="Proteomes" id="UP000605568">
    <property type="component" value="Unassembled WGS sequence"/>
</dbReference>
<dbReference type="EMBL" id="BNAR01000006">
    <property type="protein sequence ID" value="GHH43612.1"/>
    <property type="molecule type" value="Genomic_DNA"/>
</dbReference>
<dbReference type="InterPro" id="IPR023213">
    <property type="entry name" value="CAT-like_dom_sf"/>
</dbReference>
<dbReference type="InterPro" id="IPR044894">
    <property type="entry name" value="TubC_N_sf"/>
</dbReference>
<evidence type="ECO:0000313" key="11">
    <source>
        <dbReference type="Proteomes" id="UP000605568"/>
    </source>
</evidence>
<accession>A0ABQ3MGY3</accession>
<comment type="caution">
    <text evidence="10">The sequence shown here is derived from an EMBL/GenBank/DDBJ whole genome shotgun (WGS) entry which is preliminary data.</text>
</comment>
<dbReference type="InterPro" id="IPR001242">
    <property type="entry name" value="Condensation_dom"/>
</dbReference>
<dbReference type="SMART" id="SM00824">
    <property type="entry name" value="PKS_TE"/>
    <property type="match status" value="1"/>
</dbReference>
<dbReference type="CDD" id="cd19535">
    <property type="entry name" value="Cyc_NRPS"/>
    <property type="match status" value="1"/>
</dbReference>
<evidence type="ECO:0000256" key="7">
    <source>
        <dbReference type="ARBA" id="ARBA00022598"/>
    </source>
</evidence>
<dbReference type="Gene3D" id="3.30.300.30">
    <property type="match status" value="1"/>
</dbReference>
<evidence type="ECO:0000256" key="3">
    <source>
        <dbReference type="ARBA" id="ARBA00007380"/>
    </source>
</evidence>
<dbReference type="InterPro" id="IPR010071">
    <property type="entry name" value="AA_adenyl_dom"/>
</dbReference>
<protein>
    <recommendedName>
        <fullName evidence="4">Phenyloxazoline synthase MbtB</fullName>
    </recommendedName>
    <alternativeName>
        <fullName evidence="8">Mycobactin synthetase protein B</fullName>
    </alternativeName>
</protein>
<dbReference type="Gene3D" id="3.40.50.980">
    <property type="match status" value="2"/>
</dbReference>
<dbReference type="InterPro" id="IPR025110">
    <property type="entry name" value="AMP-bd_C"/>
</dbReference>
<comment type="pathway">
    <text evidence="2">Siderophore biosynthesis; mycobactin biosynthesis.</text>
</comment>
<dbReference type="Gene3D" id="3.30.559.30">
    <property type="entry name" value="Nonribosomal peptide synthetase, condensation domain"/>
    <property type="match status" value="1"/>
</dbReference>
<comment type="similarity">
    <text evidence="3">Belongs to the ATP-dependent AMP-binding enzyme family. MbtB subfamily.</text>
</comment>
<evidence type="ECO:0000259" key="9">
    <source>
        <dbReference type="PROSITE" id="PS50075"/>
    </source>
</evidence>
<dbReference type="CDD" id="cd12114">
    <property type="entry name" value="A_NRPS_TlmIV_like"/>
    <property type="match status" value="1"/>
</dbReference>
<dbReference type="NCBIfam" id="TIGR01733">
    <property type="entry name" value="AA-adenyl-dom"/>
    <property type="match status" value="1"/>
</dbReference>
<name>A0ABQ3MGY3_9PSEU</name>
<dbReference type="Gene3D" id="1.10.10.1830">
    <property type="entry name" value="Non-ribosomal peptide synthase, adenylation domain"/>
    <property type="match status" value="1"/>
</dbReference>
<reference evidence="11" key="1">
    <citation type="journal article" date="2019" name="Int. J. Syst. Evol. Microbiol.">
        <title>The Global Catalogue of Microorganisms (GCM) 10K type strain sequencing project: providing services to taxonomists for standard genome sequencing and annotation.</title>
        <authorList>
            <consortium name="The Broad Institute Genomics Platform"/>
            <consortium name="The Broad Institute Genome Sequencing Center for Infectious Disease"/>
            <person name="Wu L."/>
            <person name="Ma J."/>
        </authorList>
    </citation>
    <scope>NUCLEOTIDE SEQUENCE [LARGE SCALE GENOMIC DNA]</scope>
    <source>
        <strain evidence="11">CGMCC 4.7367</strain>
    </source>
</reference>
<evidence type="ECO:0000256" key="2">
    <source>
        <dbReference type="ARBA" id="ARBA00005102"/>
    </source>
</evidence>
<dbReference type="Pfam" id="PF00668">
    <property type="entry name" value="Condensation"/>
    <property type="match status" value="1"/>
</dbReference>
<dbReference type="PANTHER" id="PTHR45527">
    <property type="entry name" value="NONRIBOSOMAL PEPTIDE SYNTHETASE"/>
    <property type="match status" value="1"/>
</dbReference>
<keyword evidence="7" id="KW-0436">Ligase</keyword>
<dbReference type="PROSITE" id="PS00455">
    <property type="entry name" value="AMP_BINDING"/>
    <property type="match status" value="1"/>
</dbReference>
<dbReference type="Pfam" id="PF00501">
    <property type="entry name" value="AMP-binding"/>
    <property type="match status" value="1"/>
</dbReference>
<evidence type="ECO:0000256" key="5">
    <source>
        <dbReference type="ARBA" id="ARBA00022450"/>
    </source>
</evidence>
<dbReference type="InterPro" id="IPR057737">
    <property type="entry name" value="Condensation_MtbB-like"/>
</dbReference>
<dbReference type="InterPro" id="IPR041464">
    <property type="entry name" value="TubC_N"/>
</dbReference>
<dbReference type="SUPFAM" id="SSF52777">
    <property type="entry name" value="CoA-dependent acyltransferases"/>
    <property type="match status" value="2"/>
</dbReference>
<feature type="domain" description="Carrier" evidence="9">
    <location>
        <begin position="1032"/>
        <end position="1107"/>
    </location>
</feature>
<proteinExistence type="inferred from homology"/>
<dbReference type="Pfam" id="PF13193">
    <property type="entry name" value="AMP-binding_C"/>
    <property type="match status" value="1"/>
</dbReference>
<evidence type="ECO:0000256" key="1">
    <source>
        <dbReference type="ARBA" id="ARBA00001957"/>
    </source>
</evidence>
<dbReference type="InterPro" id="IPR029058">
    <property type="entry name" value="AB_hydrolase_fold"/>
</dbReference>
<dbReference type="SUPFAM" id="SSF56801">
    <property type="entry name" value="Acetyl-CoA synthetase-like"/>
    <property type="match status" value="1"/>
</dbReference>
<dbReference type="InterPro" id="IPR045851">
    <property type="entry name" value="AMP-bd_C_sf"/>
</dbReference>
<evidence type="ECO:0000313" key="10">
    <source>
        <dbReference type="EMBL" id="GHH43612.1"/>
    </source>
</evidence>
<dbReference type="Gene3D" id="1.10.1200.10">
    <property type="entry name" value="ACP-like"/>
    <property type="match status" value="1"/>
</dbReference>
<comment type="cofactor">
    <cofactor evidence="1">
        <name>pantetheine 4'-phosphate</name>
        <dbReference type="ChEBI" id="CHEBI:47942"/>
    </cofactor>
</comment>
<dbReference type="InterPro" id="IPR020806">
    <property type="entry name" value="PKS_PP-bd"/>
</dbReference>
<dbReference type="InterPro" id="IPR000873">
    <property type="entry name" value="AMP-dep_synth/lig_dom"/>
</dbReference>
<dbReference type="Pfam" id="PF00975">
    <property type="entry name" value="Thioesterase"/>
    <property type="match status" value="1"/>
</dbReference>
<dbReference type="RefSeq" id="WP_191299946.1">
    <property type="nucleotide sequence ID" value="NZ_BNAR01000006.1"/>
</dbReference>
<dbReference type="Gene3D" id="3.30.559.10">
    <property type="entry name" value="Chloramphenicol acetyltransferase-like domain"/>
    <property type="match status" value="1"/>
</dbReference>